<proteinExistence type="predicted"/>
<evidence type="ECO:0000256" key="2">
    <source>
        <dbReference type="SAM" id="SignalP"/>
    </source>
</evidence>
<feature type="signal peptide" evidence="2">
    <location>
        <begin position="1"/>
        <end position="25"/>
    </location>
</feature>
<comment type="caution">
    <text evidence="4">The sequence shown here is derived from an EMBL/GenBank/DDBJ whole genome shotgun (WGS) entry which is preliminary data.</text>
</comment>
<feature type="domain" description="Chemokine interleukin-8-like" evidence="3">
    <location>
        <begin position="27"/>
        <end position="86"/>
    </location>
</feature>
<evidence type="ECO:0000313" key="5">
    <source>
        <dbReference type="Proteomes" id="UP000677803"/>
    </source>
</evidence>
<protein>
    <submittedName>
        <fullName evidence="4">(Atlantic silverside) hypothetical protein</fullName>
    </submittedName>
</protein>
<dbReference type="PANTHER" id="PTHR12015:SF190">
    <property type="entry name" value="C-C MOTIF CHEMOKINE"/>
    <property type="match status" value="1"/>
</dbReference>
<dbReference type="Proteomes" id="UP000677803">
    <property type="component" value="Unassembled WGS sequence"/>
</dbReference>
<dbReference type="InterPro" id="IPR001811">
    <property type="entry name" value="Chemokine_IL8-like_dom"/>
</dbReference>
<dbReference type="InterPro" id="IPR036048">
    <property type="entry name" value="Interleukin_8-like_sf"/>
</dbReference>
<dbReference type="GO" id="GO:0005615">
    <property type="term" value="C:extracellular space"/>
    <property type="evidence" value="ECO:0007669"/>
    <property type="project" value="UniProtKB-KW"/>
</dbReference>
<dbReference type="EMBL" id="CAJRST010007779">
    <property type="protein sequence ID" value="CAG5896780.1"/>
    <property type="molecule type" value="Genomic_DNA"/>
</dbReference>
<keyword evidence="5" id="KW-1185">Reference proteome</keyword>
<organism evidence="4 5">
    <name type="scientific">Menidia menidia</name>
    <name type="common">Atlantic silverside</name>
    <dbReference type="NCBI Taxonomy" id="238744"/>
    <lineage>
        <taxon>Eukaryota</taxon>
        <taxon>Metazoa</taxon>
        <taxon>Chordata</taxon>
        <taxon>Craniata</taxon>
        <taxon>Vertebrata</taxon>
        <taxon>Euteleostomi</taxon>
        <taxon>Actinopterygii</taxon>
        <taxon>Neopterygii</taxon>
        <taxon>Teleostei</taxon>
        <taxon>Neoteleostei</taxon>
        <taxon>Acanthomorphata</taxon>
        <taxon>Ovalentaria</taxon>
        <taxon>Atherinomorphae</taxon>
        <taxon>Atheriniformes</taxon>
        <taxon>Atherinopsidae</taxon>
        <taxon>Menidiinae</taxon>
        <taxon>Menidia</taxon>
    </lineage>
</organism>
<evidence type="ECO:0000259" key="3">
    <source>
        <dbReference type="SMART" id="SM00199"/>
    </source>
</evidence>
<dbReference type="GO" id="GO:0006955">
    <property type="term" value="P:immune response"/>
    <property type="evidence" value="ECO:0007669"/>
    <property type="project" value="InterPro"/>
</dbReference>
<evidence type="ECO:0000313" key="4">
    <source>
        <dbReference type="EMBL" id="CAG5896780.1"/>
    </source>
</evidence>
<gene>
    <name evidence="4" type="ORF">MMEN_LOCUS7840</name>
</gene>
<keyword evidence="2" id="KW-0732">Signal</keyword>
<feature type="chain" id="PRO_5035784472" evidence="2">
    <location>
        <begin position="26"/>
        <end position="101"/>
    </location>
</feature>
<dbReference type="Gene3D" id="2.40.50.40">
    <property type="match status" value="1"/>
</dbReference>
<dbReference type="GO" id="GO:0008009">
    <property type="term" value="F:chemokine activity"/>
    <property type="evidence" value="ECO:0007669"/>
    <property type="project" value="InterPro"/>
</dbReference>
<name>A0A8S4B268_9TELE</name>
<dbReference type="PANTHER" id="PTHR12015">
    <property type="entry name" value="SMALL INDUCIBLE CYTOKINE A"/>
    <property type="match status" value="1"/>
</dbReference>
<dbReference type="SUPFAM" id="SSF54117">
    <property type="entry name" value="Interleukin 8-like chemokines"/>
    <property type="match status" value="1"/>
</dbReference>
<dbReference type="AlphaFoldDB" id="A0A8S4B268"/>
<dbReference type="InterPro" id="IPR039809">
    <property type="entry name" value="Chemokine_b/g/d"/>
</dbReference>
<evidence type="ECO:0000256" key="1">
    <source>
        <dbReference type="ARBA" id="ARBA00022514"/>
    </source>
</evidence>
<accession>A0A8S4B268</accession>
<dbReference type="SMART" id="SM00199">
    <property type="entry name" value="SCY"/>
    <property type="match status" value="1"/>
</dbReference>
<dbReference type="OrthoDB" id="8870994at2759"/>
<dbReference type="Pfam" id="PF00048">
    <property type="entry name" value="IL8"/>
    <property type="match status" value="1"/>
</dbReference>
<sequence>MVSVKVKAMAIALVAVCVLASNTDAVYRGCCQSYIKGRLPFAVIRGYSVQDITEMCPISAIIFHTRKAKICCDPAQEWVMDYVNRLRNKAQRVHRKSQSQK</sequence>
<reference evidence="4" key="1">
    <citation type="submission" date="2021-05" db="EMBL/GenBank/DDBJ databases">
        <authorList>
            <person name="Tigano A."/>
        </authorList>
    </citation>
    <scope>NUCLEOTIDE SEQUENCE</scope>
</reference>
<keyword evidence="1" id="KW-0202">Cytokine</keyword>